<evidence type="ECO:0000256" key="2">
    <source>
        <dbReference type="ARBA" id="ARBA00022801"/>
    </source>
</evidence>
<dbReference type="InterPro" id="IPR037459">
    <property type="entry name" value="RhgT-like"/>
</dbReference>
<reference evidence="7 8" key="1">
    <citation type="submission" date="2024-03" db="EMBL/GenBank/DDBJ databases">
        <title>Human intestinal bacterial collection.</title>
        <authorList>
            <person name="Pauvert C."/>
            <person name="Hitch T.C.A."/>
            <person name="Clavel T."/>
        </authorList>
    </citation>
    <scope>NUCLEOTIDE SEQUENCE [LARGE SCALE GENOMIC DNA]</scope>
    <source>
        <strain evidence="7 8">CLA-AP-H27</strain>
    </source>
</reference>
<dbReference type="InterPro" id="IPR013830">
    <property type="entry name" value="SGNH_hydro"/>
</dbReference>
<evidence type="ECO:0000259" key="5">
    <source>
        <dbReference type="Pfam" id="PF13472"/>
    </source>
</evidence>
<name>A0ABV1HPD4_9FIRM</name>
<accession>A0ABV1HPD4</accession>
<dbReference type="Pfam" id="PF25849">
    <property type="entry name" value="PelX_N"/>
    <property type="match status" value="1"/>
</dbReference>
<feature type="region of interest" description="Disordered" evidence="3">
    <location>
        <begin position="33"/>
        <end position="65"/>
    </location>
</feature>
<proteinExistence type="inferred from homology"/>
<keyword evidence="8" id="KW-1185">Reference proteome</keyword>
<dbReference type="Pfam" id="PF13472">
    <property type="entry name" value="Lipase_GDSL_2"/>
    <property type="match status" value="1"/>
</dbReference>
<evidence type="ECO:0000256" key="1">
    <source>
        <dbReference type="ARBA" id="ARBA00008668"/>
    </source>
</evidence>
<dbReference type="RefSeq" id="WP_349230226.1">
    <property type="nucleotide sequence ID" value="NZ_JBBMFJ010000033.1"/>
</dbReference>
<sequence>MKKTRMKALLLGCICAVTTALSAVPASAATVVAGGSSSTKDPALTAAPGTYTEQQSGGVSVDKPSAPPTVWVVGDSTAAAFSDTTYYSPRYGWGTQLGLYLQGVNLRNLAISGTSSKSYSDTDQYQTLLQSVQAGDYVLIGFGHNDERTEQGRYSNPTGSVSTSGSFQYNLYEKYIKPVKSKQANPILVTPIVRRNVANNYIGEDGHITTTKKNEEGTFQGGDYAKAIRQLGVGKSVPVLDLTARTKDVYERLGADGVKNRHAQTSNRDVSIDNTHTNLYGAQCNAWFIADELLKSNSGLKNYVVANPQVPQYDNNSLNANYQAQSFTPPAGTSSIFSTAGDWKPTVFGNIDGYEYLNNMYFCLQGGSDNSFHMAVGTNSGATRAQQVGGIEQGSDGIAMFYREVPASANFILSADVTINAYNASVLNSFGLMVRDDIYLDTVVNDTLGDYVAAGQLQLSSASPWNCFARKNGQLISGGNASRVYKAGETVHVEIRKGPDGYTCVFGDNAPVSAGFDFPLTAVDSDRVYVGMFVARSADVTFKNVNLIYQ</sequence>
<protein>
    <submittedName>
        <fullName evidence="7">GDSL-type esterase/lipase family protein</fullName>
    </submittedName>
</protein>
<dbReference type="PANTHER" id="PTHR43695:SF1">
    <property type="entry name" value="RHAMNOGALACTURONAN ACETYLESTERASE"/>
    <property type="match status" value="1"/>
</dbReference>
<comment type="caution">
    <text evidence="7">The sequence shown here is derived from an EMBL/GenBank/DDBJ whole genome shotgun (WGS) entry which is preliminary data.</text>
</comment>
<dbReference type="Gene3D" id="3.40.50.1110">
    <property type="entry name" value="SGNH hydrolase"/>
    <property type="match status" value="1"/>
</dbReference>
<evidence type="ECO:0000313" key="8">
    <source>
        <dbReference type="Proteomes" id="UP001437460"/>
    </source>
</evidence>
<dbReference type="EMBL" id="JBBMFJ010000033">
    <property type="protein sequence ID" value="MEQ2564183.1"/>
    <property type="molecule type" value="Genomic_DNA"/>
</dbReference>
<feature type="chain" id="PRO_5047339858" evidence="4">
    <location>
        <begin position="29"/>
        <end position="550"/>
    </location>
</feature>
<feature type="signal peptide" evidence="4">
    <location>
        <begin position="1"/>
        <end position="28"/>
    </location>
</feature>
<dbReference type="Proteomes" id="UP001437460">
    <property type="component" value="Unassembled WGS sequence"/>
</dbReference>
<feature type="domain" description="Pectate disaccharide-lyase-like N-terminal" evidence="6">
    <location>
        <begin position="387"/>
        <end position="437"/>
    </location>
</feature>
<dbReference type="InterPro" id="IPR058953">
    <property type="entry name" value="PelX-like_N"/>
</dbReference>
<dbReference type="PANTHER" id="PTHR43695">
    <property type="entry name" value="PUTATIVE (AFU_ORTHOLOGUE AFUA_2G17250)-RELATED"/>
    <property type="match status" value="1"/>
</dbReference>
<keyword evidence="4" id="KW-0732">Signal</keyword>
<evidence type="ECO:0000256" key="4">
    <source>
        <dbReference type="SAM" id="SignalP"/>
    </source>
</evidence>
<evidence type="ECO:0000259" key="6">
    <source>
        <dbReference type="Pfam" id="PF25849"/>
    </source>
</evidence>
<dbReference type="SUPFAM" id="SSF52266">
    <property type="entry name" value="SGNH hydrolase"/>
    <property type="match status" value="1"/>
</dbReference>
<gene>
    <name evidence="7" type="ORF">WMO41_13600</name>
</gene>
<dbReference type="InterPro" id="IPR036514">
    <property type="entry name" value="SGNH_hydro_sf"/>
</dbReference>
<evidence type="ECO:0000256" key="3">
    <source>
        <dbReference type="SAM" id="MobiDB-lite"/>
    </source>
</evidence>
<feature type="domain" description="SGNH hydrolase-type esterase" evidence="5">
    <location>
        <begin position="72"/>
        <end position="250"/>
    </location>
</feature>
<keyword evidence="2" id="KW-0378">Hydrolase</keyword>
<organism evidence="7 8">
    <name type="scientific">Ventrimonas faecis</name>
    <dbReference type="NCBI Taxonomy" id="3133170"/>
    <lineage>
        <taxon>Bacteria</taxon>
        <taxon>Bacillati</taxon>
        <taxon>Bacillota</taxon>
        <taxon>Clostridia</taxon>
        <taxon>Lachnospirales</taxon>
        <taxon>Lachnospiraceae</taxon>
        <taxon>Ventrimonas</taxon>
    </lineage>
</organism>
<comment type="similarity">
    <text evidence="1">Belongs to the 'GDSL' lipolytic enzyme family.</text>
</comment>
<evidence type="ECO:0000313" key="7">
    <source>
        <dbReference type="EMBL" id="MEQ2564183.1"/>
    </source>
</evidence>